<feature type="region of interest" description="Disordered" evidence="1">
    <location>
        <begin position="19"/>
        <end position="50"/>
    </location>
</feature>
<dbReference type="Pfam" id="PF13614">
    <property type="entry name" value="AAA_31"/>
    <property type="match status" value="1"/>
</dbReference>
<organism evidence="3 4">
    <name type="scientific">Streptosporangium fragile</name>
    <dbReference type="NCBI Taxonomy" id="46186"/>
    <lineage>
        <taxon>Bacteria</taxon>
        <taxon>Bacillati</taxon>
        <taxon>Actinomycetota</taxon>
        <taxon>Actinomycetes</taxon>
        <taxon>Streptosporangiales</taxon>
        <taxon>Streptosporangiaceae</taxon>
        <taxon>Streptosporangium</taxon>
    </lineage>
</organism>
<feature type="domain" description="AAA" evidence="2">
    <location>
        <begin position="53"/>
        <end position="229"/>
    </location>
</feature>
<name>A0ABN3W3A6_9ACTN</name>
<dbReference type="SUPFAM" id="SSF52540">
    <property type="entry name" value="P-loop containing nucleoside triphosphate hydrolases"/>
    <property type="match status" value="1"/>
</dbReference>
<accession>A0ABN3W3A6</accession>
<dbReference type="PANTHER" id="PTHR13696">
    <property type="entry name" value="P-LOOP CONTAINING NUCLEOSIDE TRIPHOSPHATE HYDROLASE"/>
    <property type="match status" value="1"/>
</dbReference>
<evidence type="ECO:0000313" key="3">
    <source>
        <dbReference type="EMBL" id="GAA2891396.1"/>
    </source>
</evidence>
<comment type="caution">
    <text evidence="3">The sequence shown here is derived from an EMBL/GenBank/DDBJ whole genome shotgun (WGS) entry which is preliminary data.</text>
</comment>
<evidence type="ECO:0000256" key="1">
    <source>
        <dbReference type="SAM" id="MobiDB-lite"/>
    </source>
</evidence>
<dbReference type="CDD" id="cd02042">
    <property type="entry name" value="ParAB_family"/>
    <property type="match status" value="1"/>
</dbReference>
<keyword evidence="4" id="KW-1185">Reference proteome</keyword>
<dbReference type="Proteomes" id="UP001500831">
    <property type="component" value="Unassembled WGS sequence"/>
</dbReference>
<sequence>MTQTPLNPGDSPLVREALSSVVSRETSAQQTATTPAGSLGARNDDWPRPPKTRIFTVANQKGGVGKTTTSVNLAAALSMHGQRVLVVDLDPQGNASTALSIEHRGDVPDMYKVLVEDMSLEDVVKPVPDMPNLYCAPATIDLAGAEIELVSMVAREARLQRALAAYKATELDYVFIDCPPSLGLLTVNALMAATELLVPIQCEYYALEGLGQLLRNVDLVRAHLNPSLDLSTILLTMYDGRTRLASQVAEEVRSHFGDSVLNTLIPRSVRVSEAPSYGQSVITYDPGSSGAMAYMDAAREMAYRGAAV</sequence>
<reference evidence="3 4" key="1">
    <citation type="journal article" date="2019" name="Int. J. Syst. Evol. Microbiol.">
        <title>The Global Catalogue of Microorganisms (GCM) 10K type strain sequencing project: providing services to taxonomists for standard genome sequencing and annotation.</title>
        <authorList>
            <consortium name="The Broad Institute Genomics Platform"/>
            <consortium name="The Broad Institute Genome Sequencing Center for Infectious Disease"/>
            <person name="Wu L."/>
            <person name="Ma J."/>
        </authorList>
    </citation>
    <scope>NUCLEOTIDE SEQUENCE [LARGE SCALE GENOMIC DNA]</scope>
    <source>
        <strain evidence="3 4">JCM 6242</strain>
    </source>
</reference>
<dbReference type="PANTHER" id="PTHR13696:SF52">
    <property type="entry name" value="PARA FAMILY PROTEIN CT_582"/>
    <property type="match status" value="1"/>
</dbReference>
<gene>
    <name evidence="3" type="ORF">GCM10010517_55740</name>
</gene>
<dbReference type="Gene3D" id="3.40.50.300">
    <property type="entry name" value="P-loop containing nucleotide triphosphate hydrolases"/>
    <property type="match status" value="1"/>
</dbReference>
<dbReference type="InterPro" id="IPR027417">
    <property type="entry name" value="P-loop_NTPase"/>
</dbReference>
<feature type="compositionally biased region" description="Polar residues" evidence="1">
    <location>
        <begin position="20"/>
        <end position="36"/>
    </location>
</feature>
<protein>
    <submittedName>
        <fullName evidence="3">ParA family protein</fullName>
    </submittedName>
</protein>
<proteinExistence type="predicted"/>
<evidence type="ECO:0000259" key="2">
    <source>
        <dbReference type="Pfam" id="PF13614"/>
    </source>
</evidence>
<dbReference type="EMBL" id="BAAAVI010000047">
    <property type="protein sequence ID" value="GAA2891396.1"/>
    <property type="molecule type" value="Genomic_DNA"/>
</dbReference>
<evidence type="ECO:0000313" key="4">
    <source>
        <dbReference type="Proteomes" id="UP001500831"/>
    </source>
</evidence>
<dbReference type="InterPro" id="IPR025669">
    <property type="entry name" value="AAA_dom"/>
</dbReference>
<dbReference type="InterPro" id="IPR050678">
    <property type="entry name" value="DNA_Partitioning_ATPase"/>
</dbReference>